<dbReference type="GO" id="GO:0045944">
    <property type="term" value="P:positive regulation of transcription by RNA polymerase II"/>
    <property type="evidence" value="ECO:0007669"/>
    <property type="project" value="UniProtKB-ARBA"/>
</dbReference>
<sequence length="516" mass="58351">MGSQKPRIIPWLISQVGNPAYPGLIWLNEEKTKLCIPWKHGLRQDRCDYDVKIFEAWAIVSGSYDPSKDQPNPAVWKRNFRSALNRKAGINVIVDRSSDSTNPHKIYEIQKEISVESEIGSEETYLTDSISPSSDFFSTNSPISNTSCNTNVTISEGIMQLQLSHTEEDGTQGRQWVQAQDRTAESLHTRAAYLWPHLFTLWTHHVPTLVASIEYLYCSPEDYQAMACSDAHTQESWFSGISSPERAGGTDIPTYSEQSFVTTPVHVGAPAEVFPGEVATNHGSPLQQHITDHFFQDGTLKTEFEVTVYYRGTEVSKSLVKNPHGFRITSKQHADPGSYLDNVVLPLPTKIHDQGVVGEIHKLLKNLENGTLVEVREGSICGKRQGNCRAFWSMTEVPETNQPNQIDKNDYCILFTLQQFVSDLTAFIERTRKDSPQYNIWMCLGERWPDGRPWKKKFIMVQIVPVAMKMLHDMSYSTGASSLRSSEINLEISDSLSSTNDLMAVLRELQEMMDYE</sequence>
<dbReference type="PRINTS" id="PR00267">
    <property type="entry name" value="INTFRNREGFCT"/>
</dbReference>
<evidence type="ECO:0000256" key="6">
    <source>
        <dbReference type="ARBA" id="ARBA00023242"/>
    </source>
</evidence>
<dbReference type="Pfam" id="PF00605">
    <property type="entry name" value="IRF"/>
    <property type="match status" value="1"/>
</dbReference>
<accession>A0A803J2Q3</accession>
<keyword evidence="3" id="KW-0238">DNA-binding</keyword>
<dbReference type="InterPro" id="IPR036388">
    <property type="entry name" value="WH-like_DNA-bd_sf"/>
</dbReference>
<dbReference type="PANTHER" id="PTHR11949">
    <property type="entry name" value="INTERFERON REGULATORY FACTOR"/>
    <property type="match status" value="1"/>
</dbReference>
<dbReference type="GO" id="GO:0003700">
    <property type="term" value="F:DNA-binding transcription factor activity"/>
    <property type="evidence" value="ECO:0007669"/>
    <property type="project" value="InterPro"/>
</dbReference>
<dbReference type="Gene3D" id="1.10.10.10">
    <property type="entry name" value="Winged helix-like DNA-binding domain superfamily/Winged helix DNA-binding domain"/>
    <property type="match status" value="1"/>
</dbReference>
<keyword evidence="2" id="KW-0805">Transcription regulation</keyword>
<feature type="domain" description="IRF tryptophan pentad repeat" evidence="7">
    <location>
        <begin position="5"/>
        <end position="111"/>
    </location>
</feature>
<comment type="subcellular location">
    <subcellularLocation>
        <location evidence="1">Nucleus</location>
    </subcellularLocation>
</comment>
<keyword evidence="5" id="KW-0804">Transcription</keyword>
<dbReference type="Xenbase" id="XB-GENE-1013733">
    <property type="gene designation" value="irf3"/>
</dbReference>
<dbReference type="FunFam" id="1.10.10.10:FF:000041">
    <property type="entry name" value="Interferon regulatory factor 4"/>
    <property type="match status" value="1"/>
</dbReference>
<dbReference type="InterPro" id="IPR019471">
    <property type="entry name" value="Interferon_reg_factor-3"/>
</dbReference>
<organism evidence="8">
    <name type="scientific">Xenopus tropicalis</name>
    <name type="common">Western clawed frog</name>
    <name type="synonym">Silurana tropicalis</name>
    <dbReference type="NCBI Taxonomy" id="8364"/>
    <lineage>
        <taxon>Eukaryota</taxon>
        <taxon>Metazoa</taxon>
        <taxon>Chordata</taxon>
        <taxon>Craniata</taxon>
        <taxon>Vertebrata</taxon>
        <taxon>Euteleostomi</taxon>
        <taxon>Amphibia</taxon>
        <taxon>Batrachia</taxon>
        <taxon>Anura</taxon>
        <taxon>Pipoidea</taxon>
        <taxon>Pipidae</taxon>
        <taxon>Xenopodinae</taxon>
        <taxon>Xenopus</taxon>
        <taxon>Silurana</taxon>
    </lineage>
</organism>
<dbReference type="GeneTree" id="ENSGT00940000160569"/>
<dbReference type="PROSITE" id="PS51507">
    <property type="entry name" value="IRF_2"/>
    <property type="match status" value="1"/>
</dbReference>
<evidence type="ECO:0000256" key="1">
    <source>
        <dbReference type="ARBA" id="ARBA00004123"/>
    </source>
</evidence>
<dbReference type="FunCoup" id="A0A803J2Q3">
    <property type="interactions" value="2032"/>
</dbReference>
<evidence type="ECO:0000256" key="5">
    <source>
        <dbReference type="ARBA" id="ARBA00023163"/>
    </source>
</evidence>
<evidence type="ECO:0000256" key="2">
    <source>
        <dbReference type="ARBA" id="ARBA00023015"/>
    </source>
</evidence>
<evidence type="ECO:0000256" key="3">
    <source>
        <dbReference type="ARBA" id="ARBA00023125"/>
    </source>
</evidence>
<evidence type="ECO:0000259" key="7">
    <source>
        <dbReference type="PROSITE" id="PS51507"/>
    </source>
</evidence>
<keyword evidence="4" id="KW-0010">Activator</keyword>
<keyword evidence="6" id="KW-0539">Nucleus</keyword>
<dbReference type="Ensembl" id="ENSXETT00000111737">
    <property type="protein sequence ID" value="ENSXETP00000102097"/>
    <property type="gene ID" value="ENSXETG00000002863"/>
</dbReference>
<protein>
    <submittedName>
        <fullName evidence="8">Interferon regulatory factor 3</fullName>
    </submittedName>
</protein>
<dbReference type="Bgee" id="ENSXETG00000002863">
    <property type="expression patterns" value="Expressed in skeletal muscle tissue and 7 other cell types or tissues"/>
</dbReference>
<dbReference type="Pfam" id="PF10401">
    <property type="entry name" value="IRF-3"/>
    <property type="match status" value="1"/>
</dbReference>
<dbReference type="SMART" id="SM00348">
    <property type="entry name" value="IRF"/>
    <property type="match status" value="1"/>
</dbReference>
<dbReference type="SUPFAM" id="SSF49879">
    <property type="entry name" value="SMAD/FHA domain"/>
    <property type="match status" value="1"/>
</dbReference>
<reference evidence="8" key="2">
    <citation type="submission" date="2021-03" db="UniProtKB">
        <authorList>
            <consortium name="Ensembl"/>
        </authorList>
    </citation>
    <scope>IDENTIFICATION</scope>
</reference>
<name>A0A803J2Q3_XENTR</name>
<reference evidence="8" key="1">
    <citation type="journal article" date="2010" name="Science">
        <title>The genome of the Western clawed frog Xenopus tropicalis.</title>
        <authorList>
            <person name="Hellsten U."/>
            <person name="Harland R.M."/>
            <person name="Gilchrist M.J."/>
            <person name="Hendrix D."/>
            <person name="Jurka J."/>
            <person name="Kapitonov V."/>
            <person name="Ovcharenko I."/>
            <person name="Putnam N.H."/>
            <person name="Shu S."/>
            <person name="Taher L."/>
            <person name="Blitz I.L."/>
            <person name="Blumberg B."/>
            <person name="Dichmann D.S."/>
            <person name="Dubchak I."/>
            <person name="Amaya E."/>
            <person name="Detter J.C."/>
            <person name="Fletcher R."/>
            <person name="Gerhard D.S."/>
            <person name="Goodstein D."/>
            <person name="Graves T."/>
            <person name="Grigoriev I.V."/>
            <person name="Grimwood J."/>
            <person name="Kawashima T."/>
            <person name="Lindquist E."/>
            <person name="Lucas S.M."/>
            <person name="Mead P.E."/>
            <person name="Mitros T."/>
            <person name="Ogino H."/>
            <person name="Ohta Y."/>
            <person name="Poliakov A.V."/>
            <person name="Pollet N."/>
            <person name="Robert J."/>
            <person name="Salamov A."/>
            <person name="Sater A.K."/>
            <person name="Schmutz J."/>
            <person name="Terry A."/>
            <person name="Vize P.D."/>
            <person name="Warren W.C."/>
            <person name="Wells D."/>
            <person name="Wills A."/>
            <person name="Wilson R.K."/>
            <person name="Zimmerman L.B."/>
            <person name="Zorn A.M."/>
            <person name="Grainger R."/>
            <person name="Grammer T."/>
            <person name="Khokha M.K."/>
            <person name="Richardson P.M."/>
            <person name="Rokhsar D.S."/>
        </authorList>
    </citation>
    <scope>NUCLEOTIDE SEQUENCE [LARGE SCALE GENOMIC DNA]</scope>
    <source>
        <strain evidence="8">Nigerian</strain>
    </source>
</reference>
<dbReference type="AlphaFoldDB" id="A0A803J2Q3"/>
<dbReference type="Gene3D" id="2.60.200.10">
    <property type="match status" value="1"/>
</dbReference>
<dbReference type="InterPro" id="IPR008984">
    <property type="entry name" value="SMAD_FHA_dom_sf"/>
</dbReference>
<dbReference type="InterPro" id="IPR001346">
    <property type="entry name" value="Interferon_reg_fact_DNA-bd_dom"/>
</dbReference>
<dbReference type="GO" id="GO:0000976">
    <property type="term" value="F:transcription cis-regulatory region binding"/>
    <property type="evidence" value="ECO:0007669"/>
    <property type="project" value="InterPro"/>
</dbReference>
<dbReference type="InterPro" id="IPR017855">
    <property type="entry name" value="SMAD-like_dom_sf"/>
</dbReference>
<evidence type="ECO:0000313" key="8">
    <source>
        <dbReference type="Ensembl" id="ENSXETP00000102097"/>
    </source>
</evidence>
<dbReference type="FunFam" id="2.60.200.10:FF:000014">
    <property type="entry name" value="Interferon regulatory factor 3"/>
    <property type="match status" value="1"/>
</dbReference>
<dbReference type="PANTHER" id="PTHR11949:SF1">
    <property type="entry name" value="INTERFERON REGULATORY FACTOR 3"/>
    <property type="match status" value="1"/>
</dbReference>
<dbReference type="InterPro" id="IPR036390">
    <property type="entry name" value="WH_DNA-bd_sf"/>
</dbReference>
<dbReference type="GO" id="GO:0005634">
    <property type="term" value="C:nucleus"/>
    <property type="evidence" value="ECO:0007669"/>
    <property type="project" value="UniProtKB-SubCell"/>
</dbReference>
<dbReference type="SUPFAM" id="SSF46785">
    <property type="entry name" value="Winged helix' DNA-binding domain"/>
    <property type="match status" value="1"/>
</dbReference>
<proteinExistence type="predicted"/>
<dbReference type="InParanoid" id="A0A803J2Q3"/>
<evidence type="ECO:0000256" key="4">
    <source>
        <dbReference type="ARBA" id="ARBA00023159"/>
    </source>
</evidence>
<gene>
    <name evidence="8" type="primary">irf3</name>
</gene>
<dbReference type="CDD" id="cd00103">
    <property type="entry name" value="IRF"/>
    <property type="match status" value="1"/>
</dbReference>
<dbReference type="SMART" id="SM01243">
    <property type="entry name" value="IRF-3"/>
    <property type="match status" value="1"/>
</dbReference>